<sequence>MIEVKAARIPPGRYVTLAQAGDGLQSDWNTGMQVLLCDRYSRVAVPAGVVGLWCPLSAGIWIEALGSRTFVKKGNGYTSDAEYAHEVSMPMHGASIAILARHAVWAKFMAMYSGEISQLPAVFPASQSMPVSMRLALLRLTRSALRSGDTLERLMGDRFGQVMLQMQQHFSPFIQRCPGSSAARKRQIFSRLQRVRHLIQTSPAKDVDISTLAILANYSPNQLIKLFNRVFGETPYFSLVRTRIEFARRLISETNMDISEISRASGFENRTSFARAFKIHSGSTASSFRYAARRA</sequence>
<evidence type="ECO:0000313" key="6">
    <source>
        <dbReference type="Proteomes" id="UP000291562"/>
    </source>
</evidence>
<gene>
    <name evidence="5" type="ORF">ELE36_06900</name>
</gene>
<dbReference type="PANTHER" id="PTHR46796:SF7">
    <property type="entry name" value="ARAC FAMILY TRANSCRIPTIONAL REGULATOR"/>
    <property type="match status" value="1"/>
</dbReference>
<keyword evidence="1" id="KW-0805">Transcription regulation</keyword>
<dbReference type="RefSeq" id="WP_129832374.1">
    <property type="nucleotide sequence ID" value="NZ_CP035704.1"/>
</dbReference>
<dbReference type="PROSITE" id="PS01124">
    <property type="entry name" value="HTH_ARAC_FAMILY_2"/>
    <property type="match status" value="1"/>
</dbReference>
<dbReference type="InterPro" id="IPR009057">
    <property type="entry name" value="Homeodomain-like_sf"/>
</dbReference>
<dbReference type="SUPFAM" id="SSF46689">
    <property type="entry name" value="Homeodomain-like"/>
    <property type="match status" value="2"/>
</dbReference>
<dbReference type="EMBL" id="CP035704">
    <property type="protein sequence ID" value="QBB70115.1"/>
    <property type="molecule type" value="Genomic_DNA"/>
</dbReference>
<evidence type="ECO:0000256" key="2">
    <source>
        <dbReference type="ARBA" id="ARBA00023125"/>
    </source>
</evidence>
<feature type="domain" description="HTH araC/xylS-type" evidence="4">
    <location>
        <begin position="193"/>
        <end position="291"/>
    </location>
</feature>
<dbReference type="InterPro" id="IPR050204">
    <property type="entry name" value="AraC_XylS_family_regulators"/>
</dbReference>
<evidence type="ECO:0000313" key="5">
    <source>
        <dbReference type="EMBL" id="QBB70115.1"/>
    </source>
</evidence>
<dbReference type="Pfam" id="PF12833">
    <property type="entry name" value="HTH_18"/>
    <property type="match status" value="1"/>
</dbReference>
<keyword evidence="3" id="KW-0804">Transcription</keyword>
<name>A0A411HHX7_9GAMM</name>
<dbReference type="Gene3D" id="1.10.10.60">
    <property type="entry name" value="Homeodomain-like"/>
    <property type="match status" value="2"/>
</dbReference>
<reference evidence="5 6" key="1">
    <citation type="submission" date="2019-01" db="EMBL/GenBank/DDBJ databases">
        <title>Pseudolysobacter antarctica gen. nov., sp. nov., isolated from Fildes Peninsula, Antarctica.</title>
        <authorList>
            <person name="Wei Z."/>
            <person name="Peng F."/>
        </authorList>
    </citation>
    <scope>NUCLEOTIDE SEQUENCE [LARGE SCALE GENOMIC DNA]</scope>
    <source>
        <strain evidence="5 6">AQ6-296</strain>
    </source>
</reference>
<evidence type="ECO:0000259" key="4">
    <source>
        <dbReference type="PROSITE" id="PS01124"/>
    </source>
</evidence>
<dbReference type="GO" id="GO:0043565">
    <property type="term" value="F:sequence-specific DNA binding"/>
    <property type="evidence" value="ECO:0007669"/>
    <property type="project" value="InterPro"/>
</dbReference>
<evidence type="ECO:0000256" key="3">
    <source>
        <dbReference type="ARBA" id="ARBA00023163"/>
    </source>
</evidence>
<keyword evidence="2" id="KW-0238">DNA-binding</keyword>
<evidence type="ECO:0000256" key="1">
    <source>
        <dbReference type="ARBA" id="ARBA00023015"/>
    </source>
</evidence>
<accession>A0A411HHX7</accession>
<dbReference type="AlphaFoldDB" id="A0A411HHX7"/>
<dbReference type="KEGG" id="xbc:ELE36_06900"/>
<dbReference type="SMART" id="SM00342">
    <property type="entry name" value="HTH_ARAC"/>
    <property type="match status" value="1"/>
</dbReference>
<dbReference type="InterPro" id="IPR018060">
    <property type="entry name" value="HTH_AraC"/>
</dbReference>
<proteinExistence type="predicted"/>
<dbReference type="PANTHER" id="PTHR46796">
    <property type="entry name" value="HTH-TYPE TRANSCRIPTIONAL ACTIVATOR RHAS-RELATED"/>
    <property type="match status" value="1"/>
</dbReference>
<dbReference type="OrthoDB" id="6053579at2"/>
<dbReference type="GO" id="GO:0003700">
    <property type="term" value="F:DNA-binding transcription factor activity"/>
    <property type="evidence" value="ECO:0007669"/>
    <property type="project" value="InterPro"/>
</dbReference>
<protein>
    <submittedName>
        <fullName evidence="5">AraC family transcriptional regulator</fullName>
    </submittedName>
</protein>
<keyword evidence="6" id="KW-1185">Reference proteome</keyword>
<dbReference type="Proteomes" id="UP000291562">
    <property type="component" value="Chromosome"/>
</dbReference>
<organism evidence="5 6">
    <name type="scientific">Pseudolysobacter antarcticus</name>
    <dbReference type="NCBI Taxonomy" id="2511995"/>
    <lineage>
        <taxon>Bacteria</taxon>
        <taxon>Pseudomonadati</taxon>
        <taxon>Pseudomonadota</taxon>
        <taxon>Gammaproteobacteria</taxon>
        <taxon>Lysobacterales</taxon>
        <taxon>Rhodanobacteraceae</taxon>
        <taxon>Pseudolysobacter</taxon>
    </lineage>
</organism>